<protein>
    <submittedName>
        <fullName evidence="2">Uncharacterized protein</fullName>
    </submittedName>
</protein>
<keyword evidence="3" id="KW-1185">Reference proteome</keyword>
<evidence type="ECO:0000313" key="3">
    <source>
        <dbReference type="Proteomes" id="UP001501391"/>
    </source>
</evidence>
<dbReference type="Proteomes" id="UP001501391">
    <property type="component" value="Unassembled WGS sequence"/>
</dbReference>
<evidence type="ECO:0000256" key="1">
    <source>
        <dbReference type="SAM" id="MobiDB-lite"/>
    </source>
</evidence>
<evidence type="ECO:0000313" key="2">
    <source>
        <dbReference type="EMBL" id="GAA2201531.1"/>
    </source>
</evidence>
<name>A0ABP5NSI3_9ACTN</name>
<proteinExistence type="predicted"/>
<feature type="region of interest" description="Disordered" evidence="1">
    <location>
        <begin position="1"/>
        <end position="26"/>
    </location>
</feature>
<comment type="caution">
    <text evidence="2">The sequence shown here is derived from an EMBL/GenBank/DDBJ whole genome shotgun (WGS) entry which is preliminary data.</text>
</comment>
<gene>
    <name evidence="2" type="ORF">GCM10009787_56840</name>
</gene>
<dbReference type="EMBL" id="BAAAOQ010000020">
    <property type="protein sequence ID" value="GAA2201531.1"/>
    <property type="molecule type" value="Genomic_DNA"/>
</dbReference>
<sequence>MSAGDSCPAPGRQDIGERSLTIRAGPRVQREVGYQCADNGHIEAEHREDSLQRVDQTAQIGAVDAIETVRFVGRGAPLCRLLGRVLRWLRRVVLSDHRQQGGRGRRAETLAGLAGEWRERGGA</sequence>
<organism evidence="2 3">
    <name type="scientific">Streptomyces bangladeshensis</name>
    <dbReference type="NCBI Taxonomy" id="295352"/>
    <lineage>
        <taxon>Bacteria</taxon>
        <taxon>Bacillati</taxon>
        <taxon>Actinomycetota</taxon>
        <taxon>Actinomycetes</taxon>
        <taxon>Kitasatosporales</taxon>
        <taxon>Streptomycetaceae</taxon>
        <taxon>Streptomyces</taxon>
    </lineage>
</organism>
<accession>A0ABP5NSI3</accession>
<reference evidence="3" key="1">
    <citation type="journal article" date="2019" name="Int. J. Syst. Evol. Microbiol.">
        <title>The Global Catalogue of Microorganisms (GCM) 10K type strain sequencing project: providing services to taxonomists for standard genome sequencing and annotation.</title>
        <authorList>
            <consortium name="The Broad Institute Genomics Platform"/>
            <consortium name="The Broad Institute Genome Sequencing Center for Infectious Disease"/>
            <person name="Wu L."/>
            <person name="Ma J."/>
        </authorList>
    </citation>
    <scope>NUCLEOTIDE SEQUENCE [LARGE SCALE GENOMIC DNA]</scope>
    <source>
        <strain evidence="3">JCM 14924</strain>
    </source>
</reference>